<evidence type="ECO:0000256" key="12">
    <source>
        <dbReference type="PIRSR" id="PIRSR038994-3"/>
    </source>
</evidence>
<reference evidence="14" key="1">
    <citation type="submission" date="2022-06" db="EMBL/GenBank/DDBJ databases">
        <title>Aquibacillus sp. a new bacterium isolated from soil saline samples.</title>
        <authorList>
            <person name="Galisteo C."/>
            <person name="De La Haba R."/>
            <person name="Sanchez-Porro C."/>
            <person name="Ventosa A."/>
        </authorList>
    </citation>
    <scope>NUCLEOTIDE SEQUENCE</scope>
    <source>
        <strain evidence="14">3ASR75-11</strain>
    </source>
</reference>
<evidence type="ECO:0000256" key="2">
    <source>
        <dbReference type="ARBA" id="ARBA00011899"/>
    </source>
</evidence>
<comment type="similarity">
    <text evidence="1 9">Belongs to the metallo-dependent hydrolases superfamily. NagA family.</text>
</comment>
<comment type="pathway">
    <text evidence="8">Amino-sugar metabolism; N-acetylneuraminate degradation; D-fructose 6-phosphate from N-acetylneuraminate: step 4/5.</text>
</comment>
<evidence type="ECO:0000256" key="3">
    <source>
        <dbReference type="ARBA" id="ARBA00018029"/>
    </source>
</evidence>
<feature type="binding site" evidence="12">
    <location>
        <position position="226"/>
    </location>
    <ligand>
        <name>Zn(2+)</name>
        <dbReference type="ChEBI" id="CHEBI:29105"/>
    </ligand>
</feature>
<dbReference type="Gene3D" id="2.30.40.10">
    <property type="entry name" value="Urease, subunit C, domain 1"/>
    <property type="match status" value="1"/>
</dbReference>
<accession>A0A9X3WSM9</accession>
<dbReference type="SUPFAM" id="SSF51338">
    <property type="entry name" value="Composite domain of metallo-dependent hydrolases"/>
    <property type="match status" value="1"/>
</dbReference>
<organism evidence="14 15">
    <name type="scientific">Terrihalobacillus insolitus</name>
    <dbReference type="NCBI Taxonomy" id="2950438"/>
    <lineage>
        <taxon>Bacteria</taxon>
        <taxon>Bacillati</taxon>
        <taxon>Bacillota</taxon>
        <taxon>Bacilli</taxon>
        <taxon>Bacillales</taxon>
        <taxon>Bacillaceae</taxon>
        <taxon>Terrihalobacillus</taxon>
    </lineage>
</organism>
<feature type="binding site" evidence="11">
    <location>
        <position position="237"/>
    </location>
    <ligand>
        <name>substrate</name>
    </ligand>
</feature>
<feature type="binding site" evidence="12">
    <location>
        <position position="139"/>
    </location>
    <ligand>
        <name>Zn(2+)</name>
        <dbReference type="ChEBI" id="CHEBI:29105"/>
    </ligand>
</feature>
<dbReference type="Gene3D" id="3.20.20.140">
    <property type="entry name" value="Metal-dependent hydrolases"/>
    <property type="match status" value="1"/>
</dbReference>
<dbReference type="CDD" id="cd00854">
    <property type="entry name" value="NagA"/>
    <property type="match status" value="1"/>
</dbReference>
<feature type="binding site" evidence="11">
    <location>
        <begin position="317"/>
        <end position="319"/>
    </location>
    <ligand>
        <name>substrate</name>
    </ligand>
</feature>
<comment type="catalytic activity">
    <reaction evidence="7">
        <text>N-acetyl-D-glucosamine 6-phosphate + H2O = D-glucosamine 6-phosphate + acetate</text>
        <dbReference type="Rhea" id="RHEA:22936"/>
        <dbReference type="ChEBI" id="CHEBI:15377"/>
        <dbReference type="ChEBI" id="CHEBI:30089"/>
        <dbReference type="ChEBI" id="CHEBI:57513"/>
        <dbReference type="ChEBI" id="CHEBI:58725"/>
        <dbReference type="EC" id="3.5.1.25"/>
    </reaction>
</comment>
<feature type="domain" description="Amidohydrolase-related" evidence="13">
    <location>
        <begin position="62"/>
        <end position="387"/>
    </location>
</feature>
<dbReference type="Pfam" id="PF01979">
    <property type="entry name" value="Amidohydro_1"/>
    <property type="match status" value="1"/>
</dbReference>
<feature type="binding site" evidence="11">
    <location>
        <begin position="229"/>
        <end position="230"/>
    </location>
    <ligand>
        <name>substrate</name>
    </ligand>
</feature>
<proteinExistence type="inferred from homology"/>
<dbReference type="PANTHER" id="PTHR11113:SF14">
    <property type="entry name" value="N-ACETYLGLUCOSAMINE-6-PHOSPHATE DEACETYLASE"/>
    <property type="match status" value="1"/>
</dbReference>
<feature type="binding site" evidence="11">
    <location>
        <position position="261"/>
    </location>
    <ligand>
        <name>substrate</name>
    </ligand>
</feature>
<dbReference type="GO" id="GO:0008448">
    <property type="term" value="F:N-acetylglucosamine-6-phosphate deacetylase activity"/>
    <property type="evidence" value="ECO:0007669"/>
    <property type="project" value="UniProtKB-EC"/>
</dbReference>
<dbReference type="InterPro" id="IPR032466">
    <property type="entry name" value="Metal_Hydrolase"/>
</dbReference>
<evidence type="ECO:0000256" key="11">
    <source>
        <dbReference type="PIRSR" id="PIRSR038994-2"/>
    </source>
</evidence>
<dbReference type="Proteomes" id="UP001145050">
    <property type="component" value="Unassembled WGS sequence"/>
</dbReference>
<dbReference type="GO" id="GO:0046872">
    <property type="term" value="F:metal ion binding"/>
    <property type="evidence" value="ECO:0007669"/>
    <property type="project" value="UniProtKB-KW"/>
</dbReference>
<dbReference type="GO" id="GO:0006046">
    <property type="term" value="P:N-acetylglucosamine catabolic process"/>
    <property type="evidence" value="ECO:0007669"/>
    <property type="project" value="TreeGrafter"/>
</dbReference>
<dbReference type="EMBL" id="JAMQKB010000001">
    <property type="protein sequence ID" value="MDC3423091.1"/>
    <property type="molecule type" value="Genomic_DNA"/>
</dbReference>
<dbReference type="PANTHER" id="PTHR11113">
    <property type="entry name" value="N-ACETYLGLUCOSAMINE-6-PHOSPHATE DEACETYLASE"/>
    <property type="match status" value="1"/>
</dbReference>
<comment type="caution">
    <text evidence="14">The sequence shown here is derived from an EMBL/GenBank/DDBJ whole genome shotgun (WGS) entry which is preliminary data.</text>
</comment>
<gene>
    <name evidence="14" type="primary">nagA</name>
    <name evidence="14" type="ORF">NC797_01040</name>
</gene>
<dbReference type="NCBIfam" id="TIGR00221">
    <property type="entry name" value="nagA"/>
    <property type="match status" value="1"/>
</dbReference>
<evidence type="ECO:0000256" key="8">
    <source>
        <dbReference type="ARBA" id="ARBA00060590"/>
    </source>
</evidence>
<evidence type="ECO:0000256" key="5">
    <source>
        <dbReference type="ARBA" id="ARBA00022801"/>
    </source>
</evidence>
<dbReference type="AlphaFoldDB" id="A0A9X3WSM9"/>
<evidence type="ECO:0000256" key="1">
    <source>
        <dbReference type="ARBA" id="ARBA00010716"/>
    </source>
</evidence>
<comment type="cofactor">
    <cofactor evidence="12">
        <name>a divalent metal cation</name>
        <dbReference type="ChEBI" id="CHEBI:60240"/>
    </cofactor>
    <text evidence="12">Binds 1 divalent metal cation per subunit.</text>
</comment>
<keyword evidence="5 9" id="KW-0378">Hydrolase</keyword>
<feature type="binding site" evidence="11">
    <location>
        <position position="150"/>
    </location>
    <ligand>
        <name>substrate</name>
    </ligand>
</feature>
<evidence type="ECO:0000313" key="14">
    <source>
        <dbReference type="EMBL" id="MDC3423091.1"/>
    </source>
</evidence>
<evidence type="ECO:0000256" key="7">
    <source>
        <dbReference type="ARBA" id="ARBA00047647"/>
    </source>
</evidence>
<dbReference type="PIRSF" id="PIRSF038994">
    <property type="entry name" value="NagA"/>
    <property type="match status" value="1"/>
</dbReference>
<name>A0A9X3WSM9_9BACI</name>
<dbReference type="InterPro" id="IPR006680">
    <property type="entry name" value="Amidohydro-rel"/>
</dbReference>
<evidence type="ECO:0000256" key="9">
    <source>
        <dbReference type="PIRNR" id="PIRNR038994"/>
    </source>
</evidence>
<keyword evidence="4 12" id="KW-0479">Metal-binding</keyword>
<dbReference type="SUPFAM" id="SSF51556">
    <property type="entry name" value="Metallo-dependent hydrolases"/>
    <property type="match status" value="1"/>
</dbReference>
<dbReference type="InterPro" id="IPR003764">
    <property type="entry name" value="GlcNAc_6-P_deAcase"/>
</dbReference>
<feature type="binding site" evidence="12">
    <location>
        <position position="205"/>
    </location>
    <ligand>
        <name>Zn(2+)</name>
        <dbReference type="ChEBI" id="CHEBI:29105"/>
    </ligand>
</feature>
<keyword evidence="15" id="KW-1185">Reference proteome</keyword>
<dbReference type="EC" id="3.5.1.25" evidence="2"/>
<dbReference type="FunFam" id="3.20.20.140:FF:000004">
    <property type="entry name" value="N-acetylglucosamine-6-phosphate deacetylase"/>
    <property type="match status" value="1"/>
</dbReference>
<evidence type="ECO:0000256" key="10">
    <source>
        <dbReference type="PIRSR" id="PIRSR038994-1"/>
    </source>
</evidence>
<sequence>MVQSNSLLLKNVTIYGENTVTTNGFIYIKNRLIEAIGTEDEWKSYVIAEEQIKVINGKGLNAIPGFIDGHIHGANGADVMDATPQALDTMASALPMEGTTSFLATTITMSKEKIEKALQNVASYVNKPGKAEVVGVHLEGPFIEEKKAGAQPREHIMKPDVALFDQWQKLSGNSIKTVTLAPEIDQEGEVIHYLHEQGVNVSAGHTDAGIEQMKQAVSKGVTQVTHLCNAMSGLHHRDIGVVGAAFLLKGLRSELIADGIHVSPEMIQLIYQNIGSSRLLLITDALRAKCLEPGTYELGGQQVSVTEDRATLPDGTLAGSTLKMLDGVRNMMTYTDASIKDIIKMAAVNPAKQVGIFDKKGSIAVKKDADILLIDDHWTIRYTICRGEIAYKEE</sequence>
<dbReference type="RefSeq" id="WP_272434740.1">
    <property type="nucleotide sequence ID" value="NZ_JAMQKB010000001.1"/>
</dbReference>
<keyword evidence="6 9" id="KW-0119">Carbohydrate metabolism</keyword>
<evidence type="ECO:0000256" key="4">
    <source>
        <dbReference type="ARBA" id="ARBA00022723"/>
    </source>
</evidence>
<feature type="active site" description="Proton donor/acceptor" evidence="10">
    <location>
        <position position="284"/>
    </location>
</feature>
<evidence type="ECO:0000313" key="15">
    <source>
        <dbReference type="Proteomes" id="UP001145050"/>
    </source>
</evidence>
<evidence type="ECO:0000256" key="6">
    <source>
        <dbReference type="ARBA" id="ARBA00023277"/>
    </source>
</evidence>
<protein>
    <recommendedName>
        <fullName evidence="3">N-acetylglucosamine-6-phosphate deacetylase</fullName>
        <ecNumber evidence="2">3.5.1.25</ecNumber>
    </recommendedName>
</protein>
<evidence type="ECO:0000259" key="13">
    <source>
        <dbReference type="Pfam" id="PF01979"/>
    </source>
</evidence>
<dbReference type="InterPro" id="IPR011059">
    <property type="entry name" value="Metal-dep_hydrolase_composite"/>
</dbReference>